<feature type="transmembrane region" description="Helical" evidence="1">
    <location>
        <begin position="131"/>
        <end position="149"/>
    </location>
</feature>
<dbReference type="InterPro" id="IPR017196">
    <property type="entry name" value="ECF_substrate-spec_UCP037395"/>
</dbReference>
<dbReference type="HOGENOM" id="CLU_069956_0_0_9"/>
<dbReference type="STRING" id="485916.Dtox_1968"/>
<sequence length="258" mass="28624">MGRKYLFIILISLLGLAIYIVPFISMKGSILDPNAGFLSWGLIATVFVSFSVLGFFLEFERAATGAKEIALVAMLGTISALSRLPFASLMNFQPCTFFIICSGYVFGPMAGFMTASLTALVSNMFLGHGPWTPYQMFTWGLVGITAGWLRGLRLTGRKEIIVLAVFGFIWGWLYGVIINVWFWAFFVQPHTIVTYLLTLLNAVIWDGSHAVANAFFVSIFGARVIRTLERFKKRFYWKTGGVMADVTVPSSQTNANSN</sequence>
<dbReference type="Proteomes" id="UP000002217">
    <property type="component" value="Chromosome"/>
</dbReference>
<evidence type="ECO:0000256" key="1">
    <source>
        <dbReference type="SAM" id="Phobius"/>
    </source>
</evidence>
<dbReference type="Pfam" id="PF07155">
    <property type="entry name" value="ECF-ribofla_trS"/>
    <property type="match status" value="1"/>
</dbReference>
<dbReference type="GO" id="GO:0016020">
    <property type="term" value="C:membrane"/>
    <property type="evidence" value="ECO:0007669"/>
    <property type="project" value="InterPro"/>
</dbReference>
<keyword evidence="1" id="KW-1133">Transmembrane helix</keyword>
<gene>
    <name evidence="2" type="ordered locus">Dtox_1968</name>
</gene>
<dbReference type="RefSeq" id="WP_015757509.1">
    <property type="nucleotide sequence ID" value="NC_013216.1"/>
</dbReference>
<evidence type="ECO:0000313" key="3">
    <source>
        <dbReference type="Proteomes" id="UP000002217"/>
    </source>
</evidence>
<dbReference type="AlphaFoldDB" id="C8VYC3"/>
<organism evidence="2 3">
    <name type="scientific">Desulfofarcimen acetoxidans (strain ATCC 49208 / DSM 771 / KCTC 5769 / VKM B-1644 / 5575)</name>
    <name type="common">Desulfotomaculum acetoxidans</name>
    <dbReference type="NCBI Taxonomy" id="485916"/>
    <lineage>
        <taxon>Bacteria</taxon>
        <taxon>Bacillati</taxon>
        <taxon>Bacillota</taxon>
        <taxon>Clostridia</taxon>
        <taxon>Eubacteriales</taxon>
        <taxon>Peptococcaceae</taxon>
        <taxon>Desulfofarcimen</taxon>
    </lineage>
</organism>
<reference evidence="2 3" key="1">
    <citation type="journal article" date="2009" name="Stand. Genomic Sci.">
        <title>Complete genome sequence of Desulfotomaculum acetoxidans type strain (5575).</title>
        <authorList>
            <person name="Spring S."/>
            <person name="Lapidus A."/>
            <person name="Schroder M."/>
            <person name="Gleim D."/>
            <person name="Sims D."/>
            <person name="Meincke L."/>
            <person name="Glavina Del Rio T."/>
            <person name="Tice H."/>
            <person name="Copeland A."/>
            <person name="Cheng J.F."/>
            <person name="Lucas S."/>
            <person name="Chen F."/>
            <person name="Nolan M."/>
            <person name="Bruce D."/>
            <person name="Goodwin L."/>
            <person name="Pitluck S."/>
            <person name="Ivanova N."/>
            <person name="Mavromatis K."/>
            <person name="Mikhailova N."/>
            <person name="Pati A."/>
            <person name="Chen A."/>
            <person name="Palaniappan K."/>
            <person name="Land M."/>
            <person name="Hauser L."/>
            <person name="Chang Y.J."/>
            <person name="Jeffries C.D."/>
            <person name="Chain P."/>
            <person name="Saunders E."/>
            <person name="Brettin T."/>
            <person name="Detter J.C."/>
            <person name="Goker M."/>
            <person name="Bristow J."/>
            <person name="Eisen J.A."/>
            <person name="Markowitz V."/>
            <person name="Hugenholtz P."/>
            <person name="Kyrpides N.C."/>
            <person name="Klenk H.P."/>
            <person name="Han C."/>
        </authorList>
    </citation>
    <scope>NUCLEOTIDE SEQUENCE [LARGE SCALE GENOMIC DNA]</scope>
    <source>
        <strain evidence="3">ATCC 49208 / DSM 771 / VKM B-1644</strain>
    </source>
</reference>
<keyword evidence="1" id="KW-0812">Transmembrane</keyword>
<protein>
    <recommendedName>
        <fullName evidence="4">ECF transporter S component</fullName>
    </recommendedName>
</protein>
<feature type="transmembrane region" description="Helical" evidence="1">
    <location>
        <begin position="37"/>
        <end position="57"/>
    </location>
</feature>
<feature type="transmembrane region" description="Helical" evidence="1">
    <location>
        <begin position="192"/>
        <end position="225"/>
    </location>
</feature>
<accession>C8VYC3</accession>
<keyword evidence="3" id="KW-1185">Reference proteome</keyword>
<dbReference type="OrthoDB" id="5198189at2"/>
<feature type="transmembrane region" description="Helical" evidence="1">
    <location>
        <begin position="6"/>
        <end position="25"/>
    </location>
</feature>
<dbReference type="eggNOG" id="COG4720">
    <property type="taxonomic scope" value="Bacteria"/>
</dbReference>
<dbReference type="Gene3D" id="1.10.1760.20">
    <property type="match status" value="1"/>
</dbReference>
<feature type="transmembrane region" description="Helical" evidence="1">
    <location>
        <begin position="161"/>
        <end position="186"/>
    </location>
</feature>
<keyword evidence="1" id="KW-0472">Membrane</keyword>
<name>C8VYC3_DESAS</name>
<dbReference type="KEGG" id="dae:Dtox_1968"/>
<feature type="transmembrane region" description="Helical" evidence="1">
    <location>
        <begin position="98"/>
        <end position="125"/>
    </location>
</feature>
<dbReference type="InterPro" id="IPR009825">
    <property type="entry name" value="ECF_substrate-spec-like"/>
</dbReference>
<proteinExistence type="predicted"/>
<dbReference type="PIRSF" id="PIRSF037395">
    <property type="entry name" value="UCP037395_ABCper"/>
    <property type="match status" value="1"/>
</dbReference>
<evidence type="ECO:0000313" key="2">
    <source>
        <dbReference type="EMBL" id="ACV62804.1"/>
    </source>
</evidence>
<evidence type="ECO:0008006" key="4">
    <source>
        <dbReference type="Google" id="ProtNLM"/>
    </source>
</evidence>
<dbReference type="EMBL" id="CP001720">
    <property type="protein sequence ID" value="ACV62804.1"/>
    <property type="molecule type" value="Genomic_DNA"/>
</dbReference>